<feature type="compositionally biased region" description="Low complexity" evidence="2">
    <location>
        <begin position="317"/>
        <end position="326"/>
    </location>
</feature>
<dbReference type="EMBL" id="JAGRRH010000001">
    <property type="protein sequence ID" value="KAG7374507.1"/>
    <property type="molecule type" value="Genomic_DNA"/>
</dbReference>
<feature type="region of interest" description="Disordered" evidence="2">
    <location>
        <begin position="304"/>
        <end position="366"/>
    </location>
</feature>
<reference evidence="3" key="2">
    <citation type="submission" date="2021-04" db="EMBL/GenBank/DDBJ databases">
        <authorList>
            <person name="Podell S."/>
        </authorList>
    </citation>
    <scope>NUCLEOTIDE SEQUENCE</scope>
    <source>
        <strain evidence="3">Hildebrandi</strain>
    </source>
</reference>
<feature type="compositionally biased region" description="Basic residues" evidence="2">
    <location>
        <begin position="43"/>
        <end position="53"/>
    </location>
</feature>
<evidence type="ECO:0000256" key="1">
    <source>
        <dbReference type="SAM" id="Coils"/>
    </source>
</evidence>
<keyword evidence="1" id="KW-0175">Coiled coil</keyword>
<dbReference type="Proteomes" id="UP000693970">
    <property type="component" value="Unassembled WGS sequence"/>
</dbReference>
<comment type="caution">
    <text evidence="3">The sequence shown here is derived from an EMBL/GenBank/DDBJ whole genome shotgun (WGS) entry which is preliminary data.</text>
</comment>
<keyword evidence="4" id="KW-1185">Reference proteome</keyword>
<feature type="compositionally biased region" description="Low complexity" evidence="2">
    <location>
        <begin position="1"/>
        <end position="10"/>
    </location>
</feature>
<protein>
    <submittedName>
        <fullName evidence="3">Uncharacterized protein</fullName>
    </submittedName>
</protein>
<feature type="region of interest" description="Disordered" evidence="2">
    <location>
        <begin position="1"/>
        <end position="93"/>
    </location>
</feature>
<organism evidence="3 4">
    <name type="scientific">Nitzschia inconspicua</name>
    <dbReference type="NCBI Taxonomy" id="303405"/>
    <lineage>
        <taxon>Eukaryota</taxon>
        <taxon>Sar</taxon>
        <taxon>Stramenopiles</taxon>
        <taxon>Ochrophyta</taxon>
        <taxon>Bacillariophyta</taxon>
        <taxon>Bacillariophyceae</taxon>
        <taxon>Bacillariophycidae</taxon>
        <taxon>Bacillariales</taxon>
        <taxon>Bacillariaceae</taxon>
        <taxon>Nitzschia</taxon>
    </lineage>
</organism>
<accession>A0A9K3M5L7</accession>
<name>A0A9K3M5L7_9STRA</name>
<feature type="coiled-coil region" evidence="1">
    <location>
        <begin position="167"/>
        <end position="194"/>
    </location>
</feature>
<proteinExistence type="predicted"/>
<feature type="compositionally biased region" description="Basic and acidic residues" evidence="2">
    <location>
        <begin position="305"/>
        <end position="316"/>
    </location>
</feature>
<reference evidence="3" key="1">
    <citation type="journal article" date="2021" name="Sci. Rep.">
        <title>Diploid genomic architecture of Nitzschia inconspicua, an elite biomass production diatom.</title>
        <authorList>
            <person name="Oliver A."/>
            <person name="Podell S."/>
            <person name="Pinowska A."/>
            <person name="Traller J.C."/>
            <person name="Smith S.R."/>
            <person name="McClure R."/>
            <person name="Beliaev A."/>
            <person name="Bohutskyi P."/>
            <person name="Hill E.A."/>
            <person name="Rabines A."/>
            <person name="Zheng H."/>
            <person name="Allen L.Z."/>
            <person name="Kuo A."/>
            <person name="Grigoriev I.V."/>
            <person name="Allen A.E."/>
            <person name="Hazlebeck D."/>
            <person name="Allen E.E."/>
        </authorList>
    </citation>
    <scope>NUCLEOTIDE SEQUENCE</scope>
    <source>
        <strain evidence="3">Hildebrandi</strain>
    </source>
</reference>
<sequence length="366" mass="40843">MDRFSKSTNSTKKKKKSKPMSSKPTNIKSSKINVEKKSNSTNQKKKIKKKSRRTTTVDSSDDDDDALQYASCDVSNRNKPTPNPSGPIQDLPDPNDMLAALGRGIKPLKLEAKRLFDEMEEIKKGHDQAAKDILDVKRRTQLEKLKGNELIKVDHLLRLGFDETVMTEHLVATNKKLREEIKKKQKDVNNLGSNVQKMITMNKESEKAVSAAHGAYGPLVVKQQTLQAKVEQAEVELYAIQTKVDHRRNMKSVEIASKDKFKITMKEIVRKLKIRCRDQELLHDVLRKAGKSLETDLSLSPVERVAPKEEKVEKFSTKSSGSVDSSEGSDSDASTEIEEENDSESISVSSSSVSTVSSVDVSSVES</sequence>
<evidence type="ECO:0000256" key="2">
    <source>
        <dbReference type="SAM" id="MobiDB-lite"/>
    </source>
</evidence>
<dbReference type="AlphaFoldDB" id="A0A9K3M5L7"/>
<evidence type="ECO:0000313" key="4">
    <source>
        <dbReference type="Proteomes" id="UP000693970"/>
    </source>
</evidence>
<dbReference type="OrthoDB" id="54749at2759"/>
<feature type="compositionally biased region" description="Acidic residues" evidence="2">
    <location>
        <begin position="327"/>
        <end position="343"/>
    </location>
</feature>
<evidence type="ECO:0000313" key="3">
    <source>
        <dbReference type="EMBL" id="KAG7374507.1"/>
    </source>
</evidence>
<feature type="compositionally biased region" description="Low complexity" evidence="2">
    <location>
        <begin position="344"/>
        <end position="366"/>
    </location>
</feature>
<gene>
    <name evidence="3" type="ORF">IV203_013602</name>
</gene>